<keyword evidence="3" id="KW-0804">Transcription</keyword>
<reference evidence="7 8" key="1">
    <citation type="submission" date="2016-10" db="EMBL/GenBank/DDBJ databases">
        <authorList>
            <person name="de Groot N.N."/>
        </authorList>
    </citation>
    <scope>NUCLEOTIDE SEQUENCE [LARGE SCALE GENOMIC DNA]</scope>
    <source>
        <strain evidence="7 8">GAS522</strain>
    </source>
</reference>
<evidence type="ECO:0000256" key="2">
    <source>
        <dbReference type="ARBA" id="ARBA00023125"/>
    </source>
</evidence>
<keyword evidence="1" id="KW-0805">Transcription regulation</keyword>
<sequence>MQIGELARRFDVAPSKIRFLEDEGLVQPVRRTQAGYREYDESSADALSMILQAQSLGFTLDEIKGALAETKRHGLRHDYLIGQIARKLSELDRHIAQAQELRARLVCASKELKTRMKNGAKCDTRPAAPPPIRTNKPRPPQRGHRRIPAIAG</sequence>
<dbReference type="RefSeq" id="WP_074817878.1">
    <property type="nucleotide sequence ID" value="NZ_FNTI01000001.1"/>
</dbReference>
<dbReference type="PROSITE" id="PS50937">
    <property type="entry name" value="HTH_MERR_2"/>
    <property type="match status" value="1"/>
</dbReference>
<dbReference type="GO" id="GO:0003677">
    <property type="term" value="F:DNA binding"/>
    <property type="evidence" value="ECO:0007669"/>
    <property type="project" value="UniProtKB-KW"/>
</dbReference>
<name>A0A1M6V2X7_9BRAD</name>
<dbReference type="InterPro" id="IPR009061">
    <property type="entry name" value="DNA-bd_dom_put_sf"/>
</dbReference>
<feature type="region of interest" description="Disordered" evidence="5">
    <location>
        <begin position="117"/>
        <end position="152"/>
    </location>
</feature>
<gene>
    <name evidence="7" type="ORF">SAMN05444171_1778</name>
</gene>
<feature type="coiled-coil region" evidence="4">
    <location>
        <begin position="84"/>
        <end position="111"/>
    </location>
</feature>
<evidence type="ECO:0000256" key="3">
    <source>
        <dbReference type="ARBA" id="ARBA00023163"/>
    </source>
</evidence>
<dbReference type="EMBL" id="FNTI01000001">
    <property type="protein sequence ID" value="SEC58538.1"/>
    <property type="molecule type" value="Genomic_DNA"/>
</dbReference>
<dbReference type="OrthoDB" id="9802944at2"/>
<protein>
    <submittedName>
        <fullName evidence="7">Transcriptional regulator, MerR family</fullName>
    </submittedName>
</protein>
<organism evidence="7 8">
    <name type="scientific">Bradyrhizobium lablabi</name>
    <dbReference type="NCBI Taxonomy" id="722472"/>
    <lineage>
        <taxon>Bacteria</taxon>
        <taxon>Pseudomonadati</taxon>
        <taxon>Pseudomonadota</taxon>
        <taxon>Alphaproteobacteria</taxon>
        <taxon>Hyphomicrobiales</taxon>
        <taxon>Nitrobacteraceae</taxon>
        <taxon>Bradyrhizobium</taxon>
    </lineage>
</organism>
<dbReference type="InterPro" id="IPR000551">
    <property type="entry name" value="MerR-type_HTH_dom"/>
</dbReference>
<feature type="domain" description="HTH merR-type" evidence="6">
    <location>
        <begin position="1"/>
        <end position="69"/>
    </location>
</feature>
<dbReference type="Pfam" id="PF13411">
    <property type="entry name" value="MerR_1"/>
    <property type="match status" value="1"/>
</dbReference>
<dbReference type="AlphaFoldDB" id="A0A1M6V2X7"/>
<proteinExistence type="predicted"/>
<evidence type="ECO:0000259" key="6">
    <source>
        <dbReference type="PROSITE" id="PS50937"/>
    </source>
</evidence>
<evidence type="ECO:0000256" key="4">
    <source>
        <dbReference type="SAM" id="Coils"/>
    </source>
</evidence>
<dbReference type="SMART" id="SM00422">
    <property type="entry name" value="HTH_MERR"/>
    <property type="match status" value="1"/>
</dbReference>
<dbReference type="PANTHER" id="PTHR30204:SF94">
    <property type="entry name" value="HEAVY METAL-DEPENDENT TRANSCRIPTIONAL REGULATOR HI_0293-RELATED"/>
    <property type="match status" value="1"/>
</dbReference>
<dbReference type="Proteomes" id="UP000183208">
    <property type="component" value="Unassembled WGS sequence"/>
</dbReference>
<feature type="compositionally biased region" description="Basic residues" evidence="5">
    <location>
        <begin position="135"/>
        <end position="152"/>
    </location>
</feature>
<evidence type="ECO:0000313" key="7">
    <source>
        <dbReference type="EMBL" id="SEC58538.1"/>
    </source>
</evidence>
<dbReference type="Gene3D" id="1.10.1660.10">
    <property type="match status" value="1"/>
</dbReference>
<dbReference type="InterPro" id="IPR047057">
    <property type="entry name" value="MerR_fam"/>
</dbReference>
<dbReference type="GO" id="GO:0003700">
    <property type="term" value="F:DNA-binding transcription factor activity"/>
    <property type="evidence" value="ECO:0007669"/>
    <property type="project" value="InterPro"/>
</dbReference>
<evidence type="ECO:0000313" key="8">
    <source>
        <dbReference type="Proteomes" id="UP000183208"/>
    </source>
</evidence>
<keyword evidence="2" id="KW-0238">DNA-binding</keyword>
<dbReference type="SUPFAM" id="SSF46955">
    <property type="entry name" value="Putative DNA-binding domain"/>
    <property type="match status" value="1"/>
</dbReference>
<accession>A0A1M6V2X7</accession>
<dbReference type="PANTHER" id="PTHR30204">
    <property type="entry name" value="REDOX-CYCLING DRUG-SENSING TRANSCRIPTIONAL ACTIVATOR SOXR"/>
    <property type="match status" value="1"/>
</dbReference>
<evidence type="ECO:0000256" key="5">
    <source>
        <dbReference type="SAM" id="MobiDB-lite"/>
    </source>
</evidence>
<keyword evidence="4" id="KW-0175">Coiled coil</keyword>
<evidence type="ECO:0000256" key="1">
    <source>
        <dbReference type="ARBA" id="ARBA00023015"/>
    </source>
</evidence>